<dbReference type="SUPFAM" id="SSF52540">
    <property type="entry name" value="P-loop containing nucleoside triphosphate hydrolases"/>
    <property type="match status" value="1"/>
</dbReference>
<dbReference type="EMBL" id="CAJRAF010000001">
    <property type="protein sequence ID" value="CAG4995616.1"/>
    <property type="molecule type" value="Genomic_DNA"/>
</dbReference>
<dbReference type="AlphaFoldDB" id="A0A916NBA8"/>
<dbReference type="InterPro" id="IPR002611">
    <property type="entry name" value="IstB_ATP-bd"/>
</dbReference>
<dbReference type="Proteomes" id="UP000680038">
    <property type="component" value="Unassembled WGS sequence"/>
</dbReference>
<keyword evidence="3" id="KW-1185">Reference proteome</keyword>
<evidence type="ECO:0000259" key="1">
    <source>
        <dbReference type="Pfam" id="PF01695"/>
    </source>
</evidence>
<evidence type="ECO:0000313" key="3">
    <source>
        <dbReference type="Proteomes" id="UP000680038"/>
    </source>
</evidence>
<feature type="domain" description="IstB-like ATP-binding" evidence="1">
    <location>
        <begin position="15"/>
        <end position="113"/>
    </location>
</feature>
<organism evidence="2 3">
    <name type="scientific">Dyadobacter helix</name>
    <dbReference type="NCBI Taxonomy" id="2822344"/>
    <lineage>
        <taxon>Bacteria</taxon>
        <taxon>Pseudomonadati</taxon>
        <taxon>Bacteroidota</taxon>
        <taxon>Cytophagia</taxon>
        <taxon>Cytophagales</taxon>
        <taxon>Spirosomataceae</taxon>
        <taxon>Dyadobacter</taxon>
    </lineage>
</organism>
<accession>A0A916NBA8</accession>
<dbReference type="Gene3D" id="3.40.50.300">
    <property type="entry name" value="P-loop containing nucleotide triphosphate hydrolases"/>
    <property type="match status" value="1"/>
</dbReference>
<dbReference type="GO" id="GO:0005524">
    <property type="term" value="F:ATP binding"/>
    <property type="evidence" value="ECO:0007669"/>
    <property type="project" value="InterPro"/>
</dbReference>
<sequence length="120" mass="13841">MVNLPRNQVVNFSEIPTDGSYIKEITKIERQQLLILDDFGIQPFDAQSRAALMEIIEDRHGKTSLIITSQLPVSKWHEVIGEKTIADAILDRIVHDAHRVELKGESMRRKRKTELETSYE</sequence>
<reference evidence="2" key="1">
    <citation type="submission" date="2021-04" db="EMBL/GenBank/DDBJ databases">
        <authorList>
            <person name="Rodrigo-Torres L."/>
            <person name="Arahal R. D."/>
            <person name="Lucena T."/>
        </authorList>
    </citation>
    <scope>NUCLEOTIDE SEQUENCE</scope>
    <source>
        <strain evidence="2">CECT 9275</strain>
    </source>
</reference>
<name>A0A916NBA8_9BACT</name>
<protein>
    <submittedName>
        <fullName evidence="2">IS21 family transposase ISAs29</fullName>
    </submittedName>
</protein>
<gene>
    <name evidence="2" type="ORF">DYBT9275_01681</name>
</gene>
<evidence type="ECO:0000313" key="2">
    <source>
        <dbReference type="EMBL" id="CAG4995616.1"/>
    </source>
</evidence>
<dbReference type="InterPro" id="IPR027417">
    <property type="entry name" value="P-loop_NTPase"/>
</dbReference>
<dbReference type="Pfam" id="PF01695">
    <property type="entry name" value="IstB_IS21"/>
    <property type="match status" value="1"/>
</dbReference>
<comment type="caution">
    <text evidence="2">The sequence shown here is derived from an EMBL/GenBank/DDBJ whole genome shotgun (WGS) entry which is preliminary data.</text>
</comment>
<proteinExistence type="predicted"/>